<protein>
    <submittedName>
        <fullName evidence="2">Alpha/beta hydrolase</fullName>
    </submittedName>
</protein>
<dbReference type="Gene3D" id="3.40.50.1820">
    <property type="entry name" value="alpha/beta hydrolase"/>
    <property type="match status" value="1"/>
</dbReference>
<keyword evidence="2" id="KW-0378">Hydrolase</keyword>
<reference evidence="2 3" key="1">
    <citation type="submission" date="2017-08" db="EMBL/GenBank/DDBJ databases">
        <title>Fine stratification of microbial communities through a metagenomic profile of the photic zone.</title>
        <authorList>
            <person name="Haro-Moreno J.M."/>
            <person name="Lopez-Perez M."/>
            <person name="De La Torre J."/>
            <person name="Picazo A."/>
            <person name="Camacho A."/>
            <person name="Rodriguez-Valera F."/>
        </authorList>
    </citation>
    <scope>NUCLEOTIDE SEQUENCE [LARGE SCALE GENOMIC DNA]</scope>
    <source>
        <strain evidence="2">MED-G28</strain>
    </source>
</reference>
<dbReference type="SUPFAM" id="SSF53474">
    <property type="entry name" value="alpha/beta-Hydrolases"/>
    <property type="match status" value="1"/>
</dbReference>
<organism evidence="2 3">
    <name type="scientific">OM182 bacterium MED-G28</name>
    <dbReference type="NCBI Taxonomy" id="1986256"/>
    <lineage>
        <taxon>Bacteria</taxon>
        <taxon>Pseudomonadati</taxon>
        <taxon>Pseudomonadota</taxon>
        <taxon>Gammaproteobacteria</taxon>
        <taxon>OMG group</taxon>
        <taxon>OM182 clade</taxon>
    </lineage>
</organism>
<evidence type="ECO:0000313" key="2">
    <source>
        <dbReference type="EMBL" id="PDH35525.1"/>
    </source>
</evidence>
<dbReference type="Proteomes" id="UP000219329">
    <property type="component" value="Unassembled WGS sequence"/>
</dbReference>
<feature type="chain" id="PRO_5011975244" evidence="1">
    <location>
        <begin position="19"/>
        <end position="233"/>
    </location>
</feature>
<dbReference type="AlphaFoldDB" id="A0A2A5WG54"/>
<evidence type="ECO:0000313" key="3">
    <source>
        <dbReference type="Proteomes" id="UP000219329"/>
    </source>
</evidence>
<dbReference type="PANTHER" id="PTHR37946:SF1">
    <property type="entry name" value="SLL1969 PROTEIN"/>
    <property type="match status" value="1"/>
</dbReference>
<comment type="caution">
    <text evidence="2">The sequence shown here is derived from an EMBL/GenBank/DDBJ whole genome shotgun (WGS) entry which is preliminary data.</text>
</comment>
<proteinExistence type="predicted"/>
<dbReference type="EMBL" id="NTJZ01000001">
    <property type="protein sequence ID" value="PDH35525.1"/>
    <property type="molecule type" value="Genomic_DNA"/>
</dbReference>
<name>A0A2A5WG54_9GAMM</name>
<dbReference type="GO" id="GO:0016787">
    <property type="term" value="F:hydrolase activity"/>
    <property type="evidence" value="ECO:0007669"/>
    <property type="project" value="UniProtKB-KW"/>
</dbReference>
<accession>A0A2A5WG54</accession>
<dbReference type="PANTHER" id="PTHR37946">
    <property type="entry name" value="SLL1969 PROTEIN"/>
    <property type="match status" value="1"/>
</dbReference>
<dbReference type="InterPro" id="IPR029058">
    <property type="entry name" value="AB_hydrolase_fold"/>
</dbReference>
<sequence length="233" mass="25338">MRLFLTLLLIQASTTSSAATDCVVLLHGLARISNSMSELERKLTKTGFDVANISYPSVKYEIEVLASDAVGRGIRQCSAHNPDQIHFVSHSLGGILVRYYFQENQLEQLGRVVMLGPPNQGSEIVDRLLPVPGFGFLGPSGQALGTQEGNALTGLGPVNFELGVIAGSTNINPLGFLFFKGPNDSIVRVESTKVEGMNTHIVLPVTHTLMMRNNEVIDNTIHFLKTGQFIPDY</sequence>
<gene>
    <name evidence="2" type="ORF">CNF02_01855</name>
</gene>
<feature type="signal peptide" evidence="1">
    <location>
        <begin position="1"/>
        <end position="18"/>
    </location>
</feature>
<evidence type="ECO:0000256" key="1">
    <source>
        <dbReference type="SAM" id="SignalP"/>
    </source>
</evidence>
<keyword evidence="1" id="KW-0732">Signal</keyword>